<proteinExistence type="inferred from homology"/>
<evidence type="ECO:0000256" key="2">
    <source>
        <dbReference type="ARBA" id="ARBA00010210"/>
    </source>
</evidence>
<keyword evidence="3 9" id="KW-0479">Metal-binding</keyword>
<evidence type="ECO:0000256" key="11">
    <source>
        <dbReference type="SAM" id="MobiDB-lite"/>
    </source>
</evidence>
<feature type="binding site" evidence="9">
    <location>
        <position position="212"/>
    </location>
    <ligand>
        <name>Zn(2+)</name>
        <dbReference type="ChEBI" id="CHEBI:29105"/>
        <label>1</label>
    </ligand>
</feature>
<feature type="compositionally biased region" description="Basic and acidic residues" evidence="11">
    <location>
        <begin position="255"/>
        <end position="267"/>
    </location>
</feature>
<keyword evidence="4 10" id="KW-0863">Zinc-finger</keyword>
<evidence type="ECO:0000256" key="6">
    <source>
        <dbReference type="ARBA" id="ARBA00022853"/>
    </source>
</evidence>
<comment type="similarity">
    <text evidence="2">Belongs to the ING family.</text>
</comment>
<accession>A0A6V7UKL3</accession>
<dbReference type="InterPro" id="IPR013083">
    <property type="entry name" value="Znf_RING/FYVE/PHD"/>
</dbReference>
<feature type="region of interest" description="Disordered" evidence="11">
    <location>
        <begin position="255"/>
        <end position="285"/>
    </location>
</feature>
<dbReference type="GO" id="GO:0006325">
    <property type="term" value="P:chromatin organization"/>
    <property type="evidence" value="ECO:0007669"/>
    <property type="project" value="UniProtKB-KW"/>
</dbReference>
<dbReference type="InterPro" id="IPR019787">
    <property type="entry name" value="Znf_PHD-finger"/>
</dbReference>
<feature type="domain" description="PHD-type" evidence="12">
    <location>
        <begin position="207"/>
        <end position="256"/>
    </location>
</feature>
<name>A0A6V7UKL3_MELEN</name>
<organism evidence="13 14">
    <name type="scientific">Meloidogyne enterolobii</name>
    <name type="common">Root-knot nematode worm</name>
    <name type="synonym">Meloidogyne mayaguensis</name>
    <dbReference type="NCBI Taxonomy" id="390850"/>
    <lineage>
        <taxon>Eukaryota</taxon>
        <taxon>Metazoa</taxon>
        <taxon>Ecdysozoa</taxon>
        <taxon>Nematoda</taxon>
        <taxon>Chromadorea</taxon>
        <taxon>Rhabditida</taxon>
        <taxon>Tylenchina</taxon>
        <taxon>Tylenchomorpha</taxon>
        <taxon>Tylenchoidea</taxon>
        <taxon>Meloidogynidae</taxon>
        <taxon>Meloidogyninae</taxon>
        <taxon>Meloidogyne</taxon>
    </lineage>
</organism>
<dbReference type="EMBL" id="CAJEWN010000073">
    <property type="protein sequence ID" value="CAD2159174.1"/>
    <property type="molecule type" value="Genomic_DNA"/>
</dbReference>
<dbReference type="PROSITE" id="PS01359">
    <property type="entry name" value="ZF_PHD_1"/>
    <property type="match status" value="1"/>
</dbReference>
<dbReference type="InterPro" id="IPR011011">
    <property type="entry name" value="Znf_FYVE_PHD"/>
</dbReference>
<evidence type="ECO:0000256" key="7">
    <source>
        <dbReference type="ARBA" id="ARBA00023242"/>
    </source>
</evidence>
<dbReference type="InterPro" id="IPR019786">
    <property type="entry name" value="Zinc_finger_PHD-type_CS"/>
</dbReference>
<feature type="site" description="Histone H3K4me3 binding" evidence="8">
    <location>
        <position position="220"/>
    </location>
</feature>
<dbReference type="PANTHER" id="PTHR10333">
    <property type="entry name" value="INHIBITOR OF GROWTH PROTEIN"/>
    <property type="match status" value="1"/>
</dbReference>
<feature type="compositionally biased region" description="Polar residues" evidence="11">
    <location>
        <begin position="147"/>
        <end position="162"/>
    </location>
</feature>
<dbReference type="OrthoDB" id="5411773at2759"/>
<reference evidence="13 14" key="1">
    <citation type="submission" date="2020-08" db="EMBL/GenBank/DDBJ databases">
        <authorList>
            <person name="Koutsovoulos G."/>
            <person name="Danchin GJ E."/>
        </authorList>
    </citation>
    <scope>NUCLEOTIDE SEQUENCE [LARGE SCALE GENOMIC DNA]</scope>
</reference>
<evidence type="ECO:0000256" key="1">
    <source>
        <dbReference type="ARBA" id="ARBA00004123"/>
    </source>
</evidence>
<keyword evidence="6" id="KW-0156">Chromatin regulator</keyword>
<feature type="binding site" evidence="9">
    <location>
        <position position="253"/>
    </location>
    <ligand>
        <name>Zn(2+)</name>
        <dbReference type="ChEBI" id="CHEBI:29105"/>
        <label>2</label>
    </ligand>
</feature>
<feature type="binding site" evidence="9">
    <location>
        <position position="223"/>
    </location>
    <ligand>
        <name>Zn(2+)</name>
        <dbReference type="ChEBI" id="CHEBI:29105"/>
        <label>2</label>
    </ligand>
</feature>
<dbReference type="FunFam" id="3.30.40.10:FF:000016">
    <property type="entry name" value="Inhibitor of growth protein"/>
    <property type="match status" value="1"/>
</dbReference>
<evidence type="ECO:0000256" key="3">
    <source>
        <dbReference type="ARBA" id="ARBA00022723"/>
    </source>
</evidence>
<dbReference type="AlphaFoldDB" id="A0A6V7UKL3"/>
<dbReference type="GO" id="GO:0008270">
    <property type="term" value="F:zinc ion binding"/>
    <property type="evidence" value="ECO:0007669"/>
    <property type="project" value="UniProtKB-KW"/>
</dbReference>
<dbReference type="Gene3D" id="3.30.40.10">
    <property type="entry name" value="Zinc/RING finger domain, C3HC4 (zinc finger)"/>
    <property type="match status" value="1"/>
</dbReference>
<comment type="caution">
    <text evidence="13">The sequence shown here is derived from an EMBL/GenBank/DDBJ whole genome shotgun (WGS) entry which is preliminary data.</text>
</comment>
<evidence type="ECO:0000256" key="5">
    <source>
        <dbReference type="ARBA" id="ARBA00022833"/>
    </source>
</evidence>
<evidence type="ECO:0000256" key="9">
    <source>
        <dbReference type="PIRSR" id="PIRSR628651-51"/>
    </source>
</evidence>
<feature type="region of interest" description="Disordered" evidence="11">
    <location>
        <begin position="109"/>
        <end position="175"/>
    </location>
</feature>
<feature type="binding site" evidence="9">
    <location>
        <position position="210"/>
    </location>
    <ligand>
        <name>Zn(2+)</name>
        <dbReference type="ChEBI" id="CHEBI:29105"/>
        <label>1</label>
    </ligand>
</feature>
<dbReference type="GO" id="GO:0005634">
    <property type="term" value="C:nucleus"/>
    <property type="evidence" value="ECO:0007669"/>
    <property type="project" value="UniProtKB-SubCell"/>
</dbReference>
<evidence type="ECO:0000313" key="13">
    <source>
        <dbReference type="EMBL" id="CAD2159174.1"/>
    </source>
</evidence>
<keyword evidence="5 9" id="KW-0862">Zinc</keyword>
<evidence type="ECO:0000313" key="14">
    <source>
        <dbReference type="Proteomes" id="UP000580250"/>
    </source>
</evidence>
<feature type="binding site" evidence="9">
    <location>
        <position position="237"/>
    </location>
    <ligand>
        <name>Zn(2+)</name>
        <dbReference type="ChEBI" id="CHEBI:29105"/>
        <label>1</label>
    </ligand>
</feature>
<dbReference type="Proteomes" id="UP000580250">
    <property type="component" value="Unassembled WGS sequence"/>
</dbReference>
<keyword evidence="7" id="KW-0539">Nucleus</keyword>
<dbReference type="InterPro" id="IPR028651">
    <property type="entry name" value="ING_fam"/>
</dbReference>
<evidence type="ECO:0000256" key="10">
    <source>
        <dbReference type="PROSITE-ProRule" id="PRU00146"/>
    </source>
</evidence>
<dbReference type="InterPro" id="IPR001965">
    <property type="entry name" value="Znf_PHD"/>
</dbReference>
<dbReference type="CDD" id="cd15505">
    <property type="entry name" value="PHD_ING"/>
    <property type="match status" value="1"/>
</dbReference>
<feature type="site" description="Histone H3K4me3 binding" evidence="8">
    <location>
        <position position="209"/>
    </location>
</feature>
<comment type="subcellular location">
    <subcellularLocation>
        <location evidence="1">Nucleus</location>
    </subcellularLocation>
</comment>
<dbReference type="SUPFAM" id="SSF57903">
    <property type="entry name" value="FYVE/PHD zinc finger"/>
    <property type="match status" value="1"/>
</dbReference>
<dbReference type="PROSITE" id="PS50016">
    <property type="entry name" value="ZF_PHD_2"/>
    <property type="match status" value="1"/>
</dbReference>
<protein>
    <recommendedName>
        <fullName evidence="12">PHD-type domain-containing protein</fullName>
    </recommendedName>
</protein>
<feature type="site" description="Histone H3K4me3 binding" evidence="8">
    <location>
        <position position="224"/>
    </location>
</feature>
<evidence type="ECO:0000259" key="12">
    <source>
        <dbReference type="PROSITE" id="PS50016"/>
    </source>
</evidence>
<gene>
    <name evidence="13" type="ORF">MENT_LOCUS13559</name>
</gene>
<evidence type="ECO:0000256" key="8">
    <source>
        <dbReference type="PIRSR" id="PIRSR628651-50"/>
    </source>
</evidence>
<sequence>MASDLYEKCLKNARPVQQKMDSNMLSIRHLDIKYKLKEQEAKKKIMKLVCSWNKLNRQEQRRNYEEIEECFAQFLLPRKPTNWLIVLFKNWILTLQSLNTILAQKQQQQNETEEKGKKQTPSTSRNVFKKEELQQSNKTSKHVTPLSPVSTTSRKARGTSSAPKKRKRTDTTVTEDISDVSLTTVTASQTPLIMPGHCDMPVDPNEPRYCICQQVSFGSMVCCDNKNCLIEWFHFPCVGLTTSPKGKWYCPQCRDGKESNKPLKRENINNSMSKNSGKRIAEEKK</sequence>
<feature type="binding site" evidence="9">
    <location>
        <position position="228"/>
    </location>
    <ligand>
        <name>Zn(2+)</name>
        <dbReference type="ChEBI" id="CHEBI:29105"/>
        <label>2</label>
    </ligand>
</feature>
<feature type="binding site" evidence="9">
    <location>
        <position position="234"/>
    </location>
    <ligand>
        <name>Zn(2+)</name>
        <dbReference type="ChEBI" id="CHEBI:29105"/>
        <label>1</label>
    </ligand>
</feature>
<feature type="binding site" evidence="9">
    <location>
        <position position="250"/>
    </location>
    <ligand>
        <name>Zn(2+)</name>
        <dbReference type="ChEBI" id="CHEBI:29105"/>
        <label>2</label>
    </ligand>
</feature>
<dbReference type="SMART" id="SM00249">
    <property type="entry name" value="PHD"/>
    <property type="match status" value="1"/>
</dbReference>
<feature type="site" description="Histone H3K4me3 binding" evidence="8">
    <location>
        <position position="232"/>
    </location>
</feature>
<evidence type="ECO:0000256" key="4">
    <source>
        <dbReference type="ARBA" id="ARBA00022771"/>
    </source>
</evidence>